<name>A0ABQ4J1B3_9ACTN</name>
<evidence type="ECO:0000313" key="3">
    <source>
        <dbReference type="Proteomes" id="UP000643165"/>
    </source>
</evidence>
<protein>
    <submittedName>
        <fullName evidence="2">Uncharacterized protein</fullName>
    </submittedName>
</protein>
<dbReference type="EMBL" id="BOPB01000028">
    <property type="protein sequence ID" value="GIJ23920.1"/>
    <property type="molecule type" value="Genomic_DNA"/>
</dbReference>
<gene>
    <name evidence="2" type="ORF">Vlu01_45440</name>
</gene>
<accession>A0ABQ4J1B3</accession>
<organism evidence="2 3">
    <name type="scientific">Micromonospora lutea</name>
    <dbReference type="NCBI Taxonomy" id="419825"/>
    <lineage>
        <taxon>Bacteria</taxon>
        <taxon>Bacillati</taxon>
        <taxon>Actinomycetota</taxon>
        <taxon>Actinomycetes</taxon>
        <taxon>Micromonosporales</taxon>
        <taxon>Micromonosporaceae</taxon>
        <taxon>Micromonospora</taxon>
    </lineage>
</organism>
<keyword evidence="3" id="KW-1185">Reference proteome</keyword>
<evidence type="ECO:0000256" key="1">
    <source>
        <dbReference type="SAM" id="MobiDB-lite"/>
    </source>
</evidence>
<evidence type="ECO:0000313" key="2">
    <source>
        <dbReference type="EMBL" id="GIJ23920.1"/>
    </source>
</evidence>
<sequence length="113" mass="12546">MIHRVGDVLRISCPFTPTVVTGLDEAYVSVRWPWWEIDPDADGVRWNGEVALGRADPDELYIADPAPPRPRRYLPGRYPGADHPRHRGSQVRTAAGDGLVAPPEPESARAARR</sequence>
<comment type="caution">
    <text evidence="2">The sequence shown here is derived from an EMBL/GenBank/DDBJ whole genome shotgun (WGS) entry which is preliminary data.</text>
</comment>
<dbReference type="Proteomes" id="UP000643165">
    <property type="component" value="Unassembled WGS sequence"/>
</dbReference>
<proteinExistence type="predicted"/>
<reference evidence="2 3" key="1">
    <citation type="submission" date="2021-01" db="EMBL/GenBank/DDBJ databases">
        <title>Whole genome shotgun sequence of Verrucosispora lutea NBRC 106530.</title>
        <authorList>
            <person name="Komaki H."/>
            <person name="Tamura T."/>
        </authorList>
    </citation>
    <scope>NUCLEOTIDE SEQUENCE [LARGE SCALE GENOMIC DNA]</scope>
    <source>
        <strain evidence="2 3">NBRC 106530</strain>
    </source>
</reference>
<feature type="region of interest" description="Disordered" evidence="1">
    <location>
        <begin position="59"/>
        <end position="113"/>
    </location>
</feature>